<organism evidence="1 2">
    <name type="scientific">Ciona intestinalis</name>
    <name type="common">Transparent sea squirt</name>
    <name type="synonym">Ascidia intestinalis</name>
    <dbReference type="NCBI Taxonomy" id="7719"/>
    <lineage>
        <taxon>Eukaryota</taxon>
        <taxon>Metazoa</taxon>
        <taxon>Chordata</taxon>
        <taxon>Tunicata</taxon>
        <taxon>Ascidiacea</taxon>
        <taxon>Phlebobranchia</taxon>
        <taxon>Cionidae</taxon>
        <taxon>Ciona</taxon>
    </lineage>
</organism>
<dbReference type="Ensembl" id="ENSCINT00000037259.1">
    <property type="protein sequence ID" value="ENSCINP00000033530.1"/>
    <property type="gene ID" value="ENSCING00000020189.1"/>
</dbReference>
<reference evidence="2" key="1">
    <citation type="journal article" date="2002" name="Science">
        <title>The draft genome of Ciona intestinalis: insights into chordate and vertebrate origins.</title>
        <authorList>
            <person name="Dehal P."/>
            <person name="Satou Y."/>
            <person name="Campbell R.K."/>
            <person name="Chapman J."/>
            <person name="Degnan B."/>
            <person name="De Tomaso A."/>
            <person name="Davidson B."/>
            <person name="Di Gregorio A."/>
            <person name="Gelpke M."/>
            <person name="Goodstein D.M."/>
            <person name="Harafuji N."/>
            <person name="Hastings K.E."/>
            <person name="Ho I."/>
            <person name="Hotta K."/>
            <person name="Huang W."/>
            <person name="Kawashima T."/>
            <person name="Lemaire P."/>
            <person name="Martinez D."/>
            <person name="Meinertzhagen I.A."/>
            <person name="Necula S."/>
            <person name="Nonaka M."/>
            <person name="Putnam N."/>
            <person name="Rash S."/>
            <person name="Saiga H."/>
            <person name="Satake M."/>
            <person name="Terry A."/>
            <person name="Yamada L."/>
            <person name="Wang H.G."/>
            <person name="Awazu S."/>
            <person name="Azumi K."/>
            <person name="Boore J."/>
            <person name="Branno M."/>
            <person name="Chin-Bow S."/>
            <person name="DeSantis R."/>
            <person name="Doyle S."/>
            <person name="Francino P."/>
            <person name="Keys D.N."/>
            <person name="Haga S."/>
            <person name="Hayashi H."/>
            <person name="Hino K."/>
            <person name="Imai K.S."/>
            <person name="Inaba K."/>
            <person name="Kano S."/>
            <person name="Kobayashi K."/>
            <person name="Kobayashi M."/>
            <person name="Lee B.I."/>
            <person name="Makabe K.W."/>
            <person name="Manohar C."/>
            <person name="Matassi G."/>
            <person name="Medina M."/>
            <person name="Mochizuki Y."/>
            <person name="Mount S."/>
            <person name="Morishita T."/>
            <person name="Miura S."/>
            <person name="Nakayama A."/>
            <person name="Nishizaka S."/>
            <person name="Nomoto H."/>
            <person name="Ohta F."/>
            <person name="Oishi K."/>
            <person name="Rigoutsos I."/>
            <person name="Sano M."/>
            <person name="Sasaki A."/>
            <person name="Sasakura Y."/>
            <person name="Shoguchi E."/>
            <person name="Shin-i T."/>
            <person name="Spagnuolo A."/>
            <person name="Stainier D."/>
            <person name="Suzuki M.M."/>
            <person name="Tassy O."/>
            <person name="Takatori N."/>
            <person name="Tokuoka M."/>
            <person name="Yagi K."/>
            <person name="Yoshizaki F."/>
            <person name="Wada S."/>
            <person name="Zhang C."/>
            <person name="Hyatt P.D."/>
            <person name="Larimer F."/>
            <person name="Detter C."/>
            <person name="Doggett N."/>
            <person name="Glavina T."/>
            <person name="Hawkins T."/>
            <person name="Richardson P."/>
            <person name="Lucas S."/>
            <person name="Kohara Y."/>
            <person name="Levine M."/>
            <person name="Satoh N."/>
            <person name="Rokhsar D.S."/>
        </authorList>
    </citation>
    <scope>NUCLEOTIDE SEQUENCE [LARGE SCALE GENOMIC DNA]</scope>
</reference>
<name>H2XV46_CIOIN</name>
<reference evidence="1" key="2">
    <citation type="submission" date="2025-08" db="UniProtKB">
        <authorList>
            <consortium name="Ensembl"/>
        </authorList>
    </citation>
    <scope>IDENTIFICATION</scope>
</reference>
<evidence type="ECO:0000313" key="1">
    <source>
        <dbReference type="Ensembl" id="ENSCINP00000033530.1"/>
    </source>
</evidence>
<sequence>MNQRLEHGEKGPYELCIEYTLLYIKVTVIECGLVIADVSPSLLSLLQALMMPTV</sequence>
<protein>
    <submittedName>
        <fullName evidence="1">Uncharacterized protein</fullName>
    </submittedName>
</protein>
<evidence type="ECO:0000313" key="2">
    <source>
        <dbReference type="Proteomes" id="UP000008144"/>
    </source>
</evidence>
<dbReference type="HOGENOM" id="CLU_3049625_0_0_1"/>
<reference evidence="1" key="3">
    <citation type="submission" date="2025-09" db="UniProtKB">
        <authorList>
            <consortium name="Ensembl"/>
        </authorList>
    </citation>
    <scope>IDENTIFICATION</scope>
</reference>
<dbReference type="AlphaFoldDB" id="H2XV46"/>
<dbReference type="Proteomes" id="UP000008144">
    <property type="component" value="Unassembled WGS sequence"/>
</dbReference>
<dbReference type="InParanoid" id="H2XV46"/>
<keyword evidence="2" id="KW-1185">Reference proteome</keyword>
<proteinExistence type="predicted"/>
<accession>H2XV46</accession>